<dbReference type="PROSITE" id="PS50007">
    <property type="entry name" value="PIPLC_X_DOMAIN"/>
    <property type="match status" value="1"/>
</dbReference>
<reference evidence="7" key="1">
    <citation type="submission" date="2020-06" db="EMBL/GenBank/DDBJ databases">
        <authorList>
            <person name="Li T."/>
            <person name="Hu X."/>
            <person name="Zhang T."/>
            <person name="Song X."/>
            <person name="Zhang H."/>
            <person name="Dai N."/>
            <person name="Sheng W."/>
            <person name="Hou X."/>
            <person name="Wei L."/>
        </authorList>
    </citation>
    <scope>NUCLEOTIDE SEQUENCE</scope>
    <source>
        <strain evidence="7">KEN8</strain>
        <tissue evidence="7">Leaf</tissue>
    </source>
</reference>
<keyword evidence="5" id="KW-0539">Nucleus</keyword>
<dbReference type="Pfam" id="PF00010">
    <property type="entry name" value="HLH"/>
    <property type="match status" value="1"/>
</dbReference>
<reference evidence="7" key="2">
    <citation type="journal article" date="2024" name="Plant">
        <title>Genomic evolution and insights into agronomic trait innovations of Sesamum species.</title>
        <authorList>
            <person name="Miao H."/>
            <person name="Wang L."/>
            <person name="Qu L."/>
            <person name="Liu H."/>
            <person name="Sun Y."/>
            <person name="Le M."/>
            <person name="Wang Q."/>
            <person name="Wei S."/>
            <person name="Zheng Y."/>
            <person name="Lin W."/>
            <person name="Duan Y."/>
            <person name="Cao H."/>
            <person name="Xiong S."/>
            <person name="Wang X."/>
            <person name="Wei L."/>
            <person name="Li C."/>
            <person name="Ma Q."/>
            <person name="Ju M."/>
            <person name="Zhao R."/>
            <person name="Li G."/>
            <person name="Mu C."/>
            <person name="Tian Q."/>
            <person name="Mei H."/>
            <person name="Zhang T."/>
            <person name="Gao T."/>
            <person name="Zhang H."/>
        </authorList>
    </citation>
    <scope>NUCLEOTIDE SEQUENCE</scope>
    <source>
        <strain evidence="7">KEN8</strain>
    </source>
</reference>
<gene>
    <name evidence="7" type="ORF">Scaly_0309700</name>
</gene>
<dbReference type="SMART" id="SM00353">
    <property type="entry name" value="HLH"/>
    <property type="match status" value="1"/>
</dbReference>
<sequence length="368" mass="41934">MGYYHHIMDKDSNCYFVFDIYHGSSESDDMEGQNCVHDLQFLPMAINWIATNASGLLGGHDASQHYIMNPGSNWIHPESVPVPEWMHCPQTPQNYVDFLAERGYTEMQKQMSYDISSQLPSSRLADPSQLEEYLRPHTEGNFITTSLQKQGWTEDCTSAFQAYSSSCATESKYASGGRRRRSREKAYAADRCRRLRISHWLEALQELVPHSKEVGRAALLDEVIDHVRYLQFKMKDLSRSRLGGESTSNSFIFLEGHGHYLVQEQMLNGPLEEIMGKLIDVYPSAATELLQSRGLIVMPVNVAEGLRDPMETLDIQGEGWWLASFDASMSSKNHRIIHDCRSLHNDMSSNHDSMRGPEHQARRLVMVI</sequence>
<dbReference type="Gene3D" id="4.10.280.10">
    <property type="entry name" value="Helix-loop-helix DNA-binding domain"/>
    <property type="match status" value="1"/>
</dbReference>
<proteinExistence type="predicted"/>
<keyword evidence="4" id="KW-0804">Transcription</keyword>
<keyword evidence="3" id="KW-0238">DNA-binding</keyword>
<dbReference type="GO" id="GO:0046983">
    <property type="term" value="F:protein dimerization activity"/>
    <property type="evidence" value="ECO:0007669"/>
    <property type="project" value="InterPro"/>
</dbReference>
<dbReference type="PANTHER" id="PTHR16223:SF109">
    <property type="entry name" value="BHLH DOMAIN-CONTAINING PROTEIN"/>
    <property type="match status" value="1"/>
</dbReference>
<evidence type="ECO:0000313" key="7">
    <source>
        <dbReference type="EMBL" id="KAL0389526.1"/>
    </source>
</evidence>
<organism evidence="7">
    <name type="scientific">Sesamum calycinum</name>
    <dbReference type="NCBI Taxonomy" id="2727403"/>
    <lineage>
        <taxon>Eukaryota</taxon>
        <taxon>Viridiplantae</taxon>
        <taxon>Streptophyta</taxon>
        <taxon>Embryophyta</taxon>
        <taxon>Tracheophyta</taxon>
        <taxon>Spermatophyta</taxon>
        <taxon>Magnoliopsida</taxon>
        <taxon>eudicotyledons</taxon>
        <taxon>Gunneridae</taxon>
        <taxon>Pentapetalae</taxon>
        <taxon>asterids</taxon>
        <taxon>lamiids</taxon>
        <taxon>Lamiales</taxon>
        <taxon>Pedaliaceae</taxon>
        <taxon>Sesamum</taxon>
    </lineage>
</organism>
<evidence type="ECO:0000256" key="1">
    <source>
        <dbReference type="ARBA" id="ARBA00004123"/>
    </source>
</evidence>
<evidence type="ECO:0000256" key="4">
    <source>
        <dbReference type="ARBA" id="ARBA00023163"/>
    </source>
</evidence>
<dbReference type="InterPro" id="IPR011598">
    <property type="entry name" value="bHLH_dom"/>
</dbReference>
<dbReference type="PANTHER" id="PTHR16223">
    <property type="entry name" value="TRANSCRIPTION FACTOR BHLH83-RELATED"/>
    <property type="match status" value="1"/>
</dbReference>
<evidence type="ECO:0000256" key="2">
    <source>
        <dbReference type="ARBA" id="ARBA00023015"/>
    </source>
</evidence>
<dbReference type="InterPro" id="IPR045239">
    <property type="entry name" value="bHLH95_bHLH"/>
</dbReference>
<comment type="caution">
    <text evidence="7">The sequence shown here is derived from an EMBL/GenBank/DDBJ whole genome shotgun (WGS) entry which is preliminary data.</text>
</comment>
<protein>
    <submittedName>
        <fullName evidence="7">Transcription factor UNE12</fullName>
    </submittedName>
</protein>
<dbReference type="EMBL" id="JACGWM010000002">
    <property type="protein sequence ID" value="KAL0389526.1"/>
    <property type="molecule type" value="Genomic_DNA"/>
</dbReference>
<dbReference type="SUPFAM" id="SSF47459">
    <property type="entry name" value="HLH, helix-loop-helix DNA-binding domain"/>
    <property type="match status" value="1"/>
</dbReference>
<accession>A0AAW2SAL2</accession>
<dbReference type="AlphaFoldDB" id="A0AAW2SAL2"/>
<dbReference type="GO" id="GO:0000978">
    <property type="term" value="F:RNA polymerase II cis-regulatory region sequence-specific DNA binding"/>
    <property type="evidence" value="ECO:0007669"/>
    <property type="project" value="TreeGrafter"/>
</dbReference>
<feature type="domain" description="BHLH" evidence="6">
    <location>
        <begin position="181"/>
        <end position="230"/>
    </location>
</feature>
<evidence type="ECO:0000256" key="5">
    <source>
        <dbReference type="ARBA" id="ARBA00023242"/>
    </source>
</evidence>
<dbReference type="GO" id="GO:0000981">
    <property type="term" value="F:DNA-binding transcription factor activity, RNA polymerase II-specific"/>
    <property type="evidence" value="ECO:0007669"/>
    <property type="project" value="TreeGrafter"/>
</dbReference>
<dbReference type="InterPro" id="IPR045843">
    <property type="entry name" value="IND-like"/>
</dbReference>
<comment type="subcellular location">
    <subcellularLocation>
        <location evidence="1">Nucleus</location>
    </subcellularLocation>
</comment>
<dbReference type="InterPro" id="IPR036638">
    <property type="entry name" value="HLH_DNA-bd_sf"/>
</dbReference>
<dbReference type="PROSITE" id="PS50888">
    <property type="entry name" value="BHLH"/>
    <property type="match status" value="1"/>
</dbReference>
<dbReference type="CDD" id="cd11393">
    <property type="entry name" value="bHLH_AtbHLH_like"/>
    <property type="match status" value="1"/>
</dbReference>
<dbReference type="GO" id="GO:0005634">
    <property type="term" value="C:nucleus"/>
    <property type="evidence" value="ECO:0007669"/>
    <property type="project" value="UniProtKB-SubCell"/>
</dbReference>
<evidence type="ECO:0000259" key="6">
    <source>
        <dbReference type="PROSITE" id="PS50888"/>
    </source>
</evidence>
<evidence type="ECO:0000256" key="3">
    <source>
        <dbReference type="ARBA" id="ARBA00023125"/>
    </source>
</evidence>
<name>A0AAW2SAL2_9LAMI</name>
<keyword evidence="2" id="KW-0805">Transcription regulation</keyword>